<name>A0A2M7TEM8_UNCKA</name>
<evidence type="ECO:0000313" key="1">
    <source>
        <dbReference type="EMBL" id="PIZ44139.1"/>
    </source>
</evidence>
<accession>A0A2M7TEM8</accession>
<comment type="caution">
    <text evidence="1">The sequence shown here is derived from an EMBL/GenBank/DDBJ whole genome shotgun (WGS) entry which is preliminary data.</text>
</comment>
<sequence>MLVHFLLATIACYVVYFLFRVPRAVVICFAAAILCDLDHIFEFWAAYGFTLNPIKFWKVTLSKRNYFKETGKVHLFFHGWEYIIIVMIAGAVTSKYNLAVSFSLGYGLHLLWDQVNFGKHALSYSLLFRLQQDFDLEKIIQKKI</sequence>
<protein>
    <recommendedName>
        <fullName evidence="3">Metal-dependent hydrolase</fullName>
    </recommendedName>
</protein>
<gene>
    <name evidence="1" type="ORF">COY33_00200</name>
</gene>
<dbReference type="AlphaFoldDB" id="A0A2M7TEM8"/>
<reference evidence="2" key="1">
    <citation type="submission" date="2017-09" db="EMBL/GenBank/DDBJ databases">
        <title>Depth-based differentiation of microbial function through sediment-hosted aquifers and enrichment of novel symbionts in the deep terrestrial subsurface.</title>
        <authorList>
            <person name="Probst A.J."/>
            <person name="Ladd B."/>
            <person name="Jarett J.K."/>
            <person name="Geller-Mcgrath D.E."/>
            <person name="Sieber C.M.K."/>
            <person name="Emerson J.B."/>
            <person name="Anantharaman K."/>
            <person name="Thomas B.C."/>
            <person name="Malmstrom R."/>
            <person name="Stieglmeier M."/>
            <person name="Klingl A."/>
            <person name="Woyke T."/>
            <person name="Ryan C.M."/>
            <person name="Banfield J.F."/>
        </authorList>
    </citation>
    <scope>NUCLEOTIDE SEQUENCE [LARGE SCALE GENOMIC DNA]</scope>
</reference>
<proteinExistence type="predicted"/>
<organism evidence="1 2">
    <name type="scientific">candidate division WWE3 bacterium CG_4_10_14_0_2_um_filter_42_7</name>
    <dbReference type="NCBI Taxonomy" id="1975073"/>
    <lineage>
        <taxon>Bacteria</taxon>
        <taxon>Katanobacteria</taxon>
    </lineage>
</organism>
<dbReference type="EMBL" id="PFNK01000007">
    <property type="protein sequence ID" value="PIZ44139.1"/>
    <property type="molecule type" value="Genomic_DNA"/>
</dbReference>
<evidence type="ECO:0008006" key="3">
    <source>
        <dbReference type="Google" id="ProtNLM"/>
    </source>
</evidence>
<dbReference type="Proteomes" id="UP000229915">
    <property type="component" value="Unassembled WGS sequence"/>
</dbReference>
<evidence type="ECO:0000313" key="2">
    <source>
        <dbReference type="Proteomes" id="UP000229915"/>
    </source>
</evidence>